<protein>
    <submittedName>
        <fullName evidence="3">Uncharacterized protein</fullName>
    </submittedName>
</protein>
<feature type="transmembrane region" description="Helical" evidence="2">
    <location>
        <begin position="492"/>
        <end position="514"/>
    </location>
</feature>
<organism evidence="3 4">
    <name type="scientific">Thelonectria olida</name>
    <dbReference type="NCBI Taxonomy" id="1576542"/>
    <lineage>
        <taxon>Eukaryota</taxon>
        <taxon>Fungi</taxon>
        <taxon>Dikarya</taxon>
        <taxon>Ascomycota</taxon>
        <taxon>Pezizomycotina</taxon>
        <taxon>Sordariomycetes</taxon>
        <taxon>Hypocreomycetidae</taxon>
        <taxon>Hypocreales</taxon>
        <taxon>Nectriaceae</taxon>
        <taxon>Thelonectria</taxon>
    </lineage>
</organism>
<feature type="transmembrane region" description="Helical" evidence="2">
    <location>
        <begin position="71"/>
        <end position="91"/>
    </location>
</feature>
<feature type="compositionally biased region" description="Basic and acidic residues" evidence="1">
    <location>
        <begin position="45"/>
        <end position="54"/>
    </location>
</feature>
<evidence type="ECO:0000313" key="3">
    <source>
        <dbReference type="EMBL" id="KAH6884471.1"/>
    </source>
</evidence>
<evidence type="ECO:0000313" key="4">
    <source>
        <dbReference type="Proteomes" id="UP000777438"/>
    </source>
</evidence>
<dbReference type="AlphaFoldDB" id="A0A9P9AIT6"/>
<feature type="region of interest" description="Disordered" evidence="1">
    <location>
        <begin position="1"/>
        <end position="58"/>
    </location>
</feature>
<evidence type="ECO:0000256" key="2">
    <source>
        <dbReference type="SAM" id="Phobius"/>
    </source>
</evidence>
<feature type="transmembrane region" description="Helical" evidence="2">
    <location>
        <begin position="170"/>
        <end position="193"/>
    </location>
</feature>
<feature type="compositionally biased region" description="Low complexity" evidence="1">
    <location>
        <begin position="1"/>
        <end position="12"/>
    </location>
</feature>
<name>A0A9P9AIT6_9HYPO</name>
<gene>
    <name evidence="3" type="ORF">B0T10DRAFT_531209</name>
</gene>
<keyword evidence="2" id="KW-0472">Membrane</keyword>
<feature type="compositionally biased region" description="Pro residues" evidence="1">
    <location>
        <begin position="13"/>
        <end position="39"/>
    </location>
</feature>
<accession>A0A9P9AIT6</accession>
<feature type="transmembrane region" description="Helical" evidence="2">
    <location>
        <begin position="111"/>
        <end position="135"/>
    </location>
</feature>
<evidence type="ECO:0000256" key="1">
    <source>
        <dbReference type="SAM" id="MobiDB-lite"/>
    </source>
</evidence>
<keyword evidence="4" id="KW-1185">Reference proteome</keyword>
<comment type="caution">
    <text evidence="3">The sequence shown here is derived from an EMBL/GenBank/DDBJ whole genome shotgun (WGS) entry which is preliminary data.</text>
</comment>
<dbReference type="OrthoDB" id="3596604at2759"/>
<dbReference type="EMBL" id="JAGPYM010000020">
    <property type="protein sequence ID" value="KAH6884471.1"/>
    <property type="molecule type" value="Genomic_DNA"/>
</dbReference>
<dbReference type="Proteomes" id="UP000777438">
    <property type="component" value="Unassembled WGS sequence"/>
</dbReference>
<proteinExistence type="predicted"/>
<reference evidence="3 4" key="1">
    <citation type="journal article" date="2021" name="Nat. Commun.">
        <title>Genetic determinants of endophytism in the Arabidopsis root mycobiome.</title>
        <authorList>
            <person name="Mesny F."/>
            <person name="Miyauchi S."/>
            <person name="Thiergart T."/>
            <person name="Pickel B."/>
            <person name="Atanasova L."/>
            <person name="Karlsson M."/>
            <person name="Huettel B."/>
            <person name="Barry K.W."/>
            <person name="Haridas S."/>
            <person name="Chen C."/>
            <person name="Bauer D."/>
            <person name="Andreopoulos W."/>
            <person name="Pangilinan J."/>
            <person name="LaButti K."/>
            <person name="Riley R."/>
            <person name="Lipzen A."/>
            <person name="Clum A."/>
            <person name="Drula E."/>
            <person name="Henrissat B."/>
            <person name="Kohler A."/>
            <person name="Grigoriev I.V."/>
            <person name="Martin F.M."/>
            <person name="Hacquard S."/>
        </authorList>
    </citation>
    <scope>NUCLEOTIDE SEQUENCE [LARGE SCALE GENOMIC DNA]</scope>
    <source>
        <strain evidence="3 4">MPI-CAGE-CH-0241</strain>
    </source>
</reference>
<sequence>MSNHPPIVESPSAPAPSPSRSPSPCPPKSPEPTGHPPEPSVHHPQHQDSQDPEKTSVPIEPRPAEALRGVFARWLLTASIAASIAVVLRVYSHKPVMSQKTKRGFNTVITGLSICLSLAIASSLNGMTGDLRWWILSRRYRSRRKVELILQAERMTHLVSLAFRSRRVSIHVAAILWLLILVGTQIGVASLGLCYSNDTAEKHALMVPGNISIPDMSSVQTDKIISDKSEALGAQQYTANSYGTVSIAYTTAGMDEIPKPGIIWFTGDPLMFCDDAVCRYVFHETSTASLVDPFASPVTVATSRSLDAWAVCKSWPVRSGGAGTTRNISITTDAGRADVSIPIASGAYQTIYMTNISESCGPGCSHIYAFEVSDIAPWWYSCNVTVGQVANATLKEHQVSSNLTSMVSASIALQGYEASSLVNSTQIQYQVYPAESVFGTPANGSVDIMASLLARFTIGVVAATADNNDPINMVGLAPQIGVQLNVTHWDSIILILILLVGIHLVLATVTAILAHRVVIPDRGVVEVAKVLRAMTSQYHPEEYSTMRRALTGDSKSKALWIYRDTKISDGEYDLHMEDDRHGGVDSRQLIEMRREAQCES</sequence>
<keyword evidence="2" id="KW-1133">Transmembrane helix</keyword>
<keyword evidence="2" id="KW-0812">Transmembrane</keyword>